<proteinExistence type="predicted"/>
<protein>
    <submittedName>
        <fullName evidence="1">Uncharacterized protein</fullName>
    </submittedName>
</protein>
<sequence>MTEVTFHAPTAAEIQAIQHEAARLRSIAFGNALRKLFSAVKSLAPRGFSLSPRCARPLH</sequence>
<gene>
    <name evidence="1" type="ORF">QEZ52_14415</name>
</gene>
<evidence type="ECO:0000313" key="1">
    <source>
        <dbReference type="EMBL" id="WZK87793.1"/>
    </source>
</evidence>
<dbReference type="RefSeq" id="WP_406645108.1">
    <property type="nucleotide sequence ID" value="NZ_CP123584.1"/>
</dbReference>
<dbReference type="EMBL" id="CP123584">
    <property type="protein sequence ID" value="WZK87793.1"/>
    <property type="molecule type" value="Genomic_DNA"/>
</dbReference>
<reference evidence="1 2" key="1">
    <citation type="submission" date="2023-04" db="EMBL/GenBank/DDBJ databases">
        <title>Complete genome sequence of Alisedimentitalea scapharcae.</title>
        <authorList>
            <person name="Rong J.-C."/>
            <person name="Yi M.-L."/>
            <person name="Zhao Q."/>
        </authorList>
    </citation>
    <scope>NUCLEOTIDE SEQUENCE [LARGE SCALE GENOMIC DNA]</scope>
    <source>
        <strain evidence="1 2">KCTC 42119</strain>
    </source>
</reference>
<dbReference type="Proteomes" id="UP001623232">
    <property type="component" value="Chromosome"/>
</dbReference>
<accession>A0ABZ2XQ07</accession>
<evidence type="ECO:0000313" key="2">
    <source>
        <dbReference type="Proteomes" id="UP001623232"/>
    </source>
</evidence>
<keyword evidence="2" id="KW-1185">Reference proteome</keyword>
<name>A0ABZ2XQ07_9RHOB</name>
<organism evidence="1 2">
    <name type="scientific">Aliisedimentitalea scapharcae</name>
    <dbReference type="NCBI Taxonomy" id="1524259"/>
    <lineage>
        <taxon>Bacteria</taxon>
        <taxon>Pseudomonadati</taxon>
        <taxon>Pseudomonadota</taxon>
        <taxon>Alphaproteobacteria</taxon>
        <taxon>Rhodobacterales</taxon>
        <taxon>Roseobacteraceae</taxon>
        <taxon>Aliisedimentitalea</taxon>
    </lineage>
</organism>